<name>A0A5S5C9S4_9FLAO</name>
<proteinExistence type="predicted"/>
<dbReference type="PANTHER" id="PTHR21174">
    <property type="match status" value="1"/>
</dbReference>
<evidence type="ECO:0000313" key="2">
    <source>
        <dbReference type="Proteomes" id="UP000324376"/>
    </source>
</evidence>
<dbReference type="SUPFAM" id="SSF109604">
    <property type="entry name" value="HD-domain/PDEase-like"/>
    <property type="match status" value="1"/>
</dbReference>
<reference evidence="1 2" key="1">
    <citation type="submission" date="2019-07" db="EMBL/GenBank/DDBJ databases">
        <title>Genomic Encyclopedia of Archaeal and Bacterial Type Strains, Phase II (KMG-II): from individual species to whole genera.</title>
        <authorList>
            <person name="Goeker M."/>
        </authorList>
    </citation>
    <scope>NUCLEOTIDE SEQUENCE [LARGE SCALE GENOMIC DNA]</scope>
    <source>
        <strain evidence="1 2">DSM 17527</strain>
    </source>
</reference>
<evidence type="ECO:0000313" key="1">
    <source>
        <dbReference type="EMBL" id="TYP76155.1"/>
    </source>
</evidence>
<dbReference type="EMBL" id="VNHU01000002">
    <property type="protein sequence ID" value="TYP76155.1"/>
    <property type="molecule type" value="Genomic_DNA"/>
</dbReference>
<keyword evidence="1" id="KW-0378">Hydrolase</keyword>
<dbReference type="RefSeq" id="WP_148781752.1">
    <property type="nucleotide sequence ID" value="NZ_VNHU01000002.1"/>
</dbReference>
<dbReference type="PANTHER" id="PTHR21174:SF0">
    <property type="entry name" value="HD PHOSPHOHYDROLASE FAMILY PROTEIN-RELATED"/>
    <property type="match status" value="1"/>
</dbReference>
<organism evidence="1 2">
    <name type="scientific">Aquimarina intermedia</name>
    <dbReference type="NCBI Taxonomy" id="350814"/>
    <lineage>
        <taxon>Bacteria</taxon>
        <taxon>Pseudomonadati</taxon>
        <taxon>Bacteroidota</taxon>
        <taxon>Flavobacteriia</taxon>
        <taxon>Flavobacteriales</taxon>
        <taxon>Flavobacteriaceae</taxon>
        <taxon>Aquimarina</taxon>
    </lineage>
</organism>
<keyword evidence="2" id="KW-1185">Reference proteome</keyword>
<dbReference type="GO" id="GO:0016787">
    <property type="term" value="F:hydrolase activity"/>
    <property type="evidence" value="ECO:0007669"/>
    <property type="project" value="UniProtKB-KW"/>
</dbReference>
<gene>
    <name evidence="1" type="ORF">BD809_102372</name>
</gene>
<protein>
    <submittedName>
        <fullName evidence="1">Putative metal-dependent HD superfamily phosphohydrolase</fullName>
    </submittedName>
</protein>
<accession>A0A5S5C9S4</accession>
<comment type="caution">
    <text evidence="1">The sequence shown here is derived from an EMBL/GenBank/DDBJ whole genome shotgun (WGS) entry which is preliminary data.</text>
</comment>
<dbReference type="Proteomes" id="UP000324376">
    <property type="component" value="Unassembled WGS sequence"/>
</dbReference>
<dbReference type="OrthoDB" id="9808993at2"/>
<dbReference type="PIRSF" id="PIRSF035170">
    <property type="entry name" value="HD_phosphohydro"/>
    <property type="match status" value="1"/>
</dbReference>
<sequence length="209" mass="24790">MLEEIFIQLVSKYRSNRKANTALWENIAKKYNSKLRYYHNIRHLEQINSQLLLVKDKINNWDVVLFSLFYHDYVYSVLITNNEGKSAREAVKVMTELDVANKDIKACRAMILATKGHYVSETSDVNYFTDADLSILGQPWERYDTYRKNVRKEYNIYPNSVYNKGRVKVLNELANMPRLYKMEPFFSMYETQAKENMRKEIELLSNSLP</sequence>
<dbReference type="InterPro" id="IPR009218">
    <property type="entry name" value="HD_phosphohydro"/>
</dbReference>
<dbReference type="AlphaFoldDB" id="A0A5S5C9S4"/>